<name>A0A4Q1D3D2_9BACT</name>
<dbReference type="Proteomes" id="UP000290545">
    <property type="component" value="Unassembled WGS sequence"/>
</dbReference>
<dbReference type="RefSeq" id="WP_129005070.1">
    <property type="nucleotide sequence ID" value="NZ_SDHZ01000003.1"/>
</dbReference>
<sequence length="174" mass="18943">MLAGILSWGQLLTLLGGAAAVYYGYVIVKYGKVLWKSGPPPTPSNKKRIWHVETQDELDDNEQSPERDVTPAPIAADPQPMVKPGFVFEPGPEEQALDTMSLVVDSIEIILENAGPDFDKEKVFAQITQEVASAPVLHLPPYRSMLANVIIRKAAEVARLQLTAEEAEALIPAA</sequence>
<dbReference type="EMBL" id="SDHZ01000003">
    <property type="protein sequence ID" value="RXK81673.1"/>
    <property type="molecule type" value="Genomic_DNA"/>
</dbReference>
<evidence type="ECO:0000313" key="3">
    <source>
        <dbReference type="Proteomes" id="UP000290545"/>
    </source>
</evidence>
<evidence type="ECO:0000256" key="1">
    <source>
        <dbReference type="SAM" id="MobiDB-lite"/>
    </source>
</evidence>
<proteinExistence type="predicted"/>
<comment type="caution">
    <text evidence="2">The sequence shown here is derived from an EMBL/GenBank/DDBJ whole genome shotgun (WGS) entry which is preliminary data.</text>
</comment>
<gene>
    <name evidence="2" type="ORF">ESB13_17915</name>
</gene>
<organism evidence="2 3">
    <name type="scientific">Filimonas effusa</name>
    <dbReference type="NCBI Taxonomy" id="2508721"/>
    <lineage>
        <taxon>Bacteria</taxon>
        <taxon>Pseudomonadati</taxon>
        <taxon>Bacteroidota</taxon>
        <taxon>Chitinophagia</taxon>
        <taxon>Chitinophagales</taxon>
        <taxon>Chitinophagaceae</taxon>
        <taxon>Filimonas</taxon>
    </lineage>
</organism>
<keyword evidence="3" id="KW-1185">Reference proteome</keyword>
<feature type="region of interest" description="Disordered" evidence="1">
    <location>
        <begin position="56"/>
        <end position="77"/>
    </location>
</feature>
<reference evidence="2 3" key="1">
    <citation type="submission" date="2019-01" db="EMBL/GenBank/DDBJ databases">
        <title>Filimonas sp. strain TTM-71.</title>
        <authorList>
            <person name="Chen W.-M."/>
        </authorList>
    </citation>
    <scope>NUCLEOTIDE SEQUENCE [LARGE SCALE GENOMIC DNA]</scope>
    <source>
        <strain evidence="2 3">TTM-71</strain>
    </source>
</reference>
<dbReference type="AlphaFoldDB" id="A0A4Q1D3D2"/>
<evidence type="ECO:0000313" key="2">
    <source>
        <dbReference type="EMBL" id="RXK81673.1"/>
    </source>
</evidence>
<dbReference type="OrthoDB" id="9828210at2"/>
<protein>
    <submittedName>
        <fullName evidence="2">Uncharacterized protein</fullName>
    </submittedName>
</protein>
<accession>A0A4Q1D3D2</accession>